<evidence type="ECO:0000256" key="7">
    <source>
        <dbReference type="ARBA" id="ARBA00013188"/>
    </source>
</evidence>
<dbReference type="GO" id="GO:0019323">
    <property type="term" value="P:pentose catabolic process"/>
    <property type="evidence" value="ECO:0007669"/>
    <property type="project" value="UniProtKB-UniRule"/>
</dbReference>
<feature type="binding site" evidence="10 14">
    <location>
        <begin position="199"/>
        <end position="200"/>
    </location>
    <ligand>
        <name>substrate</name>
    </ligand>
</feature>
<evidence type="ECO:0000256" key="3">
    <source>
        <dbReference type="ARBA" id="ARBA00001941"/>
    </source>
</evidence>
<dbReference type="OrthoDB" id="1645589at2"/>
<dbReference type="PROSITE" id="PS01085">
    <property type="entry name" value="RIBUL_P_3_EPIMER_1"/>
    <property type="match status" value="1"/>
</dbReference>
<dbReference type="CDD" id="cd00429">
    <property type="entry name" value="RPE"/>
    <property type="match status" value="1"/>
</dbReference>
<gene>
    <name evidence="10 15" type="primary">rpe</name>
    <name evidence="15" type="ORF">MAMMFC1_03749</name>
</gene>
<keyword evidence="10 11" id="KW-0119">Carbohydrate metabolism</keyword>
<dbReference type="AlphaFoldDB" id="A0A348APP2"/>
<evidence type="ECO:0000256" key="13">
    <source>
        <dbReference type="PIRSR" id="PIRSR001461-2"/>
    </source>
</evidence>
<dbReference type="KEGG" id="mana:MAMMFC1_03749"/>
<dbReference type="NCBIfam" id="NF004076">
    <property type="entry name" value="PRK05581.1-4"/>
    <property type="match status" value="1"/>
</dbReference>
<feature type="binding site" evidence="10 13">
    <location>
        <position position="35"/>
    </location>
    <ligand>
        <name>a divalent metal cation</name>
        <dbReference type="ChEBI" id="CHEBI:60240"/>
    </ligand>
</feature>
<dbReference type="PANTHER" id="PTHR11749">
    <property type="entry name" value="RIBULOSE-5-PHOSPHATE-3-EPIMERASE"/>
    <property type="match status" value="1"/>
</dbReference>
<feature type="binding site" evidence="10 14">
    <location>
        <begin position="144"/>
        <end position="147"/>
    </location>
    <ligand>
        <name>substrate</name>
    </ligand>
</feature>
<comment type="cofactor">
    <cofactor evidence="5">
        <name>Fe(2+)</name>
        <dbReference type="ChEBI" id="CHEBI:29033"/>
    </cofactor>
</comment>
<evidence type="ECO:0000256" key="5">
    <source>
        <dbReference type="ARBA" id="ARBA00001954"/>
    </source>
</evidence>
<dbReference type="InterPro" id="IPR026019">
    <property type="entry name" value="Ribul_P_3_epim"/>
</dbReference>
<dbReference type="InterPro" id="IPR013785">
    <property type="entry name" value="Aldolase_TIM"/>
</dbReference>
<feature type="binding site" evidence="10 13">
    <location>
        <position position="68"/>
    </location>
    <ligand>
        <name>a divalent metal cation</name>
        <dbReference type="ChEBI" id="CHEBI:60240"/>
    </ligand>
</feature>
<feature type="binding site" evidence="10 13">
    <location>
        <position position="37"/>
    </location>
    <ligand>
        <name>a divalent metal cation</name>
        <dbReference type="ChEBI" id="CHEBI:60240"/>
    </ligand>
</feature>
<dbReference type="SUPFAM" id="SSF51366">
    <property type="entry name" value="Ribulose-phoshate binding barrel"/>
    <property type="match status" value="1"/>
</dbReference>
<proteinExistence type="inferred from homology"/>
<dbReference type="GO" id="GO:0005737">
    <property type="term" value="C:cytoplasm"/>
    <property type="evidence" value="ECO:0007669"/>
    <property type="project" value="UniProtKB-ARBA"/>
</dbReference>
<organism evidence="15 16">
    <name type="scientific">Methylomusa anaerophila</name>
    <dbReference type="NCBI Taxonomy" id="1930071"/>
    <lineage>
        <taxon>Bacteria</taxon>
        <taxon>Bacillati</taxon>
        <taxon>Bacillota</taxon>
        <taxon>Negativicutes</taxon>
        <taxon>Selenomonadales</taxon>
        <taxon>Sporomusaceae</taxon>
        <taxon>Methylomusa</taxon>
    </lineage>
</organism>
<reference evidence="15 16" key="1">
    <citation type="journal article" date="2018" name="Int. J. Syst. Evol. Microbiol.">
        <title>Methylomusa anaerophila gen. nov., sp. nov., an anaerobic methanol-utilizing bacterium isolated from a microbial fuel cell.</title>
        <authorList>
            <person name="Amano N."/>
            <person name="Yamamuro A."/>
            <person name="Miyahara M."/>
            <person name="Kouzuma A."/>
            <person name="Abe T."/>
            <person name="Watanabe K."/>
        </authorList>
    </citation>
    <scope>NUCLEOTIDE SEQUENCE [LARGE SCALE GENOMIC DNA]</scope>
    <source>
        <strain evidence="15 16">MMFC1</strain>
    </source>
</reference>
<dbReference type="NCBIfam" id="TIGR01163">
    <property type="entry name" value="rpe"/>
    <property type="match status" value="1"/>
</dbReference>
<dbReference type="GO" id="GO:0004750">
    <property type="term" value="F:D-ribulose-phosphate 3-epimerase activity"/>
    <property type="evidence" value="ECO:0007669"/>
    <property type="project" value="UniProtKB-UniRule"/>
</dbReference>
<feature type="binding site" evidence="14">
    <location>
        <position position="179"/>
    </location>
    <ligand>
        <name>substrate</name>
    </ligand>
</feature>
<comment type="pathway">
    <text evidence="10">Carbohydrate degradation.</text>
</comment>
<comment type="catalytic activity">
    <reaction evidence="1 10 11">
        <text>D-ribulose 5-phosphate = D-xylulose 5-phosphate</text>
        <dbReference type="Rhea" id="RHEA:13677"/>
        <dbReference type="ChEBI" id="CHEBI:57737"/>
        <dbReference type="ChEBI" id="CHEBI:58121"/>
        <dbReference type="EC" id="5.1.3.1"/>
    </reaction>
</comment>
<evidence type="ECO:0000256" key="1">
    <source>
        <dbReference type="ARBA" id="ARBA00001782"/>
    </source>
</evidence>
<keyword evidence="16" id="KW-1185">Reference proteome</keyword>
<evidence type="ECO:0000256" key="2">
    <source>
        <dbReference type="ARBA" id="ARBA00001936"/>
    </source>
</evidence>
<dbReference type="GO" id="GO:0046872">
    <property type="term" value="F:metal ion binding"/>
    <property type="evidence" value="ECO:0007669"/>
    <property type="project" value="UniProtKB-UniRule"/>
</dbReference>
<evidence type="ECO:0000256" key="9">
    <source>
        <dbReference type="ARBA" id="ARBA00023235"/>
    </source>
</evidence>
<dbReference type="PIRSF" id="PIRSF001461">
    <property type="entry name" value="RPE"/>
    <property type="match status" value="1"/>
</dbReference>
<comment type="cofactor">
    <cofactor evidence="3">
        <name>Co(2+)</name>
        <dbReference type="ChEBI" id="CHEBI:48828"/>
    </cofactor>
</comment>
<evidence type="ECO:0000256" key="4">
    <source>
        <dbReference type="ARBA" id="ARBA00001947"/>
    </source>
</evidence>
<feature type="binding site" evidence="10 14">
    <location>
        <position position="10"/>
    </location>
    <ligand>
        <name>substrate</name>
    </ligand>
</feature>
<evidence type="ECO:0000256" key="6">
    <source>
        <dbReference type="ARBA" id="ARBA00009541"/>
    </source>
</evidence>
<dbReference type="EMBL" id="AP018449">
    <property type="protein sequence ID" value="BBB93040.1"/>
    <property type="molecule type" value="Genomic_DNA"/>
</dbReference>
<dbReference type="GO" id="GO:0006098">
    <property type="term" value="P:pentose-phosphate shunt"/>
    <property type="evidence" value="ECO:0007669"/>
    <property type="project" value="UniProtKB-UniRule"/>
</dbReference>
<dbReference type="Gene3D" id="3.20.20.70">
    <property type="entry name" value="Aldolase class I"/>
    <property type="match status" value="1"/>
</dbReference>
<comment type="cofactor">
    <cofactor evidence="4">
        <name>Zn(2+)</name>
        <dbReference type="ChEBI" id="CHEBI:29105"/>
    </cofactor>
</comment>
<evidence type="ECO:0000313" key="16">
    <source>
        <dbReference type="Proteomes" id="UP000276437"/>
    </source>
</evidence>
<comment type="cofactor">
    <cofactor evidence="2">
        <name>Mn(2+)</name>
        <dbReference type="ChEBI" id="CHEBI:29035"/>
    </cofactor>
</comment>
<feature type="active site" description="Proton donor" evidence="10 12">
    <location>
        <position position="177"/>
    </location>
</feature>
<dbReference type="InterPro" id="IPR011060">
    <property type="entry name" value="RibuloseP-bd_barrel"/>
</dbReference>
<comment type="similarity">
    <text evidence="6 10 11">Belongs to the ribulose-phosphate 3-epimerase family.</text>
</comment>
<dbReference type="HAMAP" id="MF_02227">
    <property type="entry name" value="RPE"/>
    <property type="match status" value="1"/>
</dbReference>
<keyword evidence="13" id="KW-0170">Cobalt</keyword>
<accession>A0A348APP2</accession>
<comment type="function">
    <text evidence="10">Catalyzes the reversible epimerization of D-ribulose 5-phosphate to D-xylulose 5-phosphate.</text>
</comment>
<dbReference type="PROSITE" id="PS01086">
    <property type="entry name" value="RIBUL_P_3_EPIMER_2"/>
    <property type="match status" value="1"/>
</dbReference>
<feature type="binding site" evidence="10 14">
    <location>
        <position position="68"/>
    </location>
    <ligand>
        <name>substrate</name>
    </ligand>
</feature>
<evidence type="ECO:0000256" key="8">
    <source>
        <dbReference type="ARBA" id="ARBA00022723"/>
    </source>
</evidence>
<dbReference type="InterPro" id="IPR000056">
    <property type="entry name" value="Ribul_P_3_epim-like"/>
</dbReference>
<keyword evidence="13" id="KW-0862">Zinc</keyword>
<evidence type="ECO:0000256" key="11">
    <source>
        <dbReference type="PIRNR" id="PIRNR001461"/>
    </source>
</evidence>
<protein>
    <recommendedName>
        <fullName evidence="7 10">Ribulose-phosphate 3-epimerase</fullName>
        <ecNumber evidence="7 10">5.1.3.1</ecNumber>
    </recommendedName>
</protein>
<dbReference type="FunFam" id="3.20.20.70:FF:000004">
    <property type="entry name" value="Ribulose-phosphate 3-epimerase"/>
    <property type="match status" value="1"/>
</dbReference>
<feature type="active site" description="Proton acceptor" evidence="10 12">
    <location>
        <position position="37"/>
    </location>
</feature>
<evidence type="ECO:0000256" key="12">
    <source>
        <dbReference type="PIRSR" id="PIRSR001461-1"/>
    </source>
</evidence>
<comment type="cofactor">
    <cofactor evidence="10 13">
        <name>a divalent metal cation</name>
        <dbReference type="ChEBI" id="CHEBI:60240"/>
    </cofactor>
    <text evidence="10 13">Binds 1 divalent metal cation per subunit.</text>
</comment>
<keyword evidence="8 10" id="KW-0479">Metal-binding</keyword>
<keyword evidence="9 10" id="KW-0413">Isomerase</keyword>
<name>A0A348APP2_9FIRM</name>
<dbReference type="Proteomes" id="UP000276437">
    <property type="component" value="Chromosome"/>
</dbReference>
<dbReference type="Pfam" id="PF00834">
    <property type="entry name" value="Ribul_P_3_epim"/>
    <property type="match status" value="1"/>
</dbReference>
<sequence>MNQPVKIAPSLLSADFSCLADEIGKVEKAGADMLHLDIMDGHFVPNLTFGPPVISAIRKVTKLPFDVHLMITNPEDLIDPFIKAGADLITVHVETAPHLNRLVQNIKEYGIRAGVSLNPSTPLVMIEELLADVDMILLMSVNPGFGGQQFIPGVIDKIARLKKMISKLNVDVDIEVDGGINPNTARQAIAAGANILVAGSAVYGSPDAKEAIRLLRGT</sequence>
<dbReference type="EC" id="5.1.3.1" evidence="7 10"/>
<keyword evidence="13" id="KW-0464">Manganese</keyword>
<evidence type="ECO:0000313" key="15">
    <source>
        <dbReference type="EMBL" id="BBB93040.1"/>
    </source>
</evidence>
<dbReference type="RefSeq" id="WP_126309921.1">
    <property type="nucleotide sequence ID" value="NZ_AP018449.1"/>
</dbReference>
<feature type="binding site" evidence="10">
    <location>
        <begin position="177"/>
        <end position="179"/>
    </location>
    <ligand>
        <name>substrate</name>
    </ligand>
</feature>
<evidence type="ECO:0000256" key="14">
    <source>
        <dbReference type="PIRSR" id="PIRSR001461-3"/>
    </source>
</evidence>
<evidence type="ECO:0000256" key="10">
    <source>
        <dbReference type="HAMAP-Rule" id="MF_02227"/>
    </source>
</evidence>
<feature type="binding site" evidence="10 13">
    <location>
        <position position="177"/>
    </location>
    <ligand>
        <name>a divalent metal cation</name>
        <dbReference type="ChEBI" id="CHEBI:60240"/>
    </ligand>
</feature>